<dbReference type="OrthoDB" id="324613at2157"/>
<sequence precursor="true">MVRSNGNYDLDKDPFGQIHTLEAVTATMIMVSVIVFTVQATSLTPLTSSTANAHIEVQMQTMGQDMLNVLDRGSYGYISPLKQDIVSWNGQDFSWNGAAYCSVNAMEYDRLNSSTAKMLRDIAVPRGIAHNVLFMCIDSSGLPRGKAYIYNGDPSDNAVSVSRKVLLSDHYISEPVAFLANTGIPDTSLSSDFYNIVDVRLTFWRM</sequence>
<dbReference type="Pfam" id="PF23959">
    <property type="entry name" value="DUF7288"/>
    <property type="match status" value="1"/>
</dbReference>
<organism evidence="1 2">
    <name type="scientific">Methanomethylovorans hollandica (strain DSM 15978 / NBRC 107637 / DMS1)</name>
    <dbReference type="NCBI Taxonomy" id="867904"/>
    <lineage>
        <taxon>Archaea</taxon>
        <taxon>Methanobacteriati</taxon>
        <taxon>Methanobacteriota</taxon>
        <taxon>Stenosarchaea group</taxon>
        <taxon>Methanomicrobia</taxon>
        <taxon>Methanosarcinales</taxon>
        <taxon>Methanosarcinaceae</taxon>
        <taxon>Methanomethylovorans</taxon>
    </lineage>
</organism>
<protein>
    <submittedName>
        <fullName evidence="1">Uncharacterized protein</fullName>
    </submittedName>
</protein>
<dbReference type="AlphaFoldDB" id="L0KTC5"/>
<dbReference type="GeneID" id="14407844"/>
<name>L0KTC5_METHD</name>
<keyword evidence="2" id="KW-1185">Reference proteome</keyword>
<dbReference type="InterPro" id="IPR055712">
    <property type="entry name" value="DUF7288"/>
</dbReference>
<dbReference type="HOGENOM" id="CLU_110996_0_0_2"/>
<dbReference type="EMBL" id="CP003362">
    <property type="protein sequence ID" value="AGB48361.1"/>
    <property type="molecule type" value="Genomic_DNA"/>
</dbReference>
<dbReference type="RefSeq" id="WP_015323530.1">
    <property type="nucleotide sequence ID" value="NC_019977.1"/>
</dbReference>
<reference evidence="2" key="1">
    <citation type="submission" date="2012-02" db="EMBL/GenBank/DDBJ databases">
        <title>Complete sequence of chromosome of Methanomethylovorans hollandica DSM 15978.</title>
        <authorList>
            <person name="Lucas S."/>
            <person name="Copeland A."/>
            <person name="Lapidus A."/>
            <person name="Glavina del Rio T."/>
            <person name="Dalin E."/>
            <person name="Tice H."/>
            <person name="Bruce D."/>
            <person name="Goodwin L."/>
            <person name="Pitluck S."/>
            <person name="Peters L."/>
            <person name="Mikhailova N."/>
            <person name="Held B."/>
            <person name="Kyrpides N."/>
            <person name="Mavromatis K."/>
            <person name="Ivanova N."/>
            <person name="Brettin T."/>
            <person name="Detter J.C."/>
            <person name="Han C."/>
            <person name="Larimer F."/>
            <person name="Land M."/>
            <person name="Hauser L."/>
            <person name="Markowitz V."/>
            <person name="Cheng J.-F."/>
            <person name="Hugenholtz P."/>
            <person name="Woyke T."/>
            <person name="Wu D."/>
            <person name="Spring S."/>
            <person name="Schroeder M."/>
            <person name="Brambilla E."/>
            <person name="Klenk H.-P."/>
            <person name="Eisen J.A."/>
        </authorList>
    </citation>
    <scope>NUCLEOTIDE SEQUENCE [LARGE SCALE GENOMIC DNA]</scope>
    <source>
        <strain evidence="2">DSM 15978 / NBRC 107637 / DMS1</strain>
    </source>
</reference>
<accession>L0KTC5</accession>
<evidence type="ECO:0000313" key="1">
    <source>
        <dbReference type="EMBL" id="AGB48361.1"/>
    </source>
</evidence>
<dbReference type="STRING" id="867904.Metho_0064"/>
<dbReference type="Proteomes" id="UP000010866">
    <property type="component" value="Chromosome"/>
</dbReference>
<gene>
    <name evidence="1" type="ordered locus">Metho_0064</name>
</gene>
<proteinExistence type="predicted"/>
<evidence type="ECO:0000313" key="2">
    <source>
        <dbReference type="Proteomes" id="UP000010866"/>
    </source>
</evidence>
<dbReference type="KEGG" id="mhz:Metho_0064"/>